<comment type="caution">
    <text evidence="9">The sequence shown here is derived from an EMBL/GenBank/DDBJ whole genome shotgun (WGS) entry which is preliminary data.</text>
</comment>
<evidence type="ECO:0000256" key="8">
    <source>
        <dbReference type="SAM" id="MobiDB-lite"/>
    </source>
</evidence>
<keyword evidence="10" id="KW-1185">Reference proteome</keyword>
<dbReference type="OrthoDB" id="9927103at2759"/>
<sequence>MTVFGSVCRRGGRMGDARAVARAVAPDVAGDKYPRSGRSAGTSFDELDPEHNTHFGSSDEGKGYDITQITAPVNADMEQMRMNLRDIIGRKNPLLLAAADQIFGAGGKRLRPVLVFLVARATAIKMNMSDITDRQRRLAEITEMIHTASLVHDDVLDDCDTRRGKETIHTLYGARVAILAGDFLFAQSSWFLANLDNLEVIKLISQVIADFADGEISQAGALFNCDITLDEYMEKSHNKTASLIAASCKSASVFSECEESVKIDMYEYGKHLGLAFQVVDDILDFTQSEEQLGKPQGQDLASGNLTAPTIFALKRVPELRGLIENQFEKEGDLQRAIDIVNEHGIAEARKLAKREGDIALASLRQLPDSDAKRSLVGMVGYVLERIY</sequence>
<dbReference type="InterPro" id="IPR033749">
    <property type="entry name" value="Polyprenyl_synt_CS"/>
</dbReference>
<dbReference type="EMBL" id="CAID01000017">
    <property type="protein sequence ID" value="CEG00581.1"/>
    <property type="molecule type" value="Genomic_DNA"/>
</dbReference>
<dbReference type="FunCoup" id="A0A096P9D8">
    <property type="interactions" value="125"/>
</dbReference>
<dbReference type="SUPFAM" id="SSF48576">
    <property type="entry name" value="Terpenoid synthases"/>
    <property type="match status" value="1"/>
</dbReference>
<keyword evidence="5" id="KW-0460">Magnesium</keyword>
<reference evidence="10" key="1">
    <citation type="journal article" date="2006" name="Proc. Natl. Acad. Sci. U.S.A.">
        <title>Genome analysis of the smallest free-living eukaryote Ostreococcus tauri unveils many unique features.</title>
        <authorList>
            <person name="Derelle E."/>
            <person name="Ferraz C."/>
            <person name="Rombauts S."/>
            <person name="Rouze P."/>
            <person name="Worden A.Z."/>
            <person name="Robbens S."/>
            <person name="Partensky F."/>
            <person name="Degroeve S."/>
            <person name="Echeynie S."/>
            <person name="Cooke R."/>
            <person name="Saeys Y."/>
            <person name="Wuyts J."/>
            <person name="Jabbari K."/>
            <person name="Bowler C."/>
            <person name="Panaud O."/>
            <person name="Piegu B."/>
            <person name="Ball S.G."/>
            <person name="Ral J.-P."/>
            <person name="Bouget F.-Y."/>
            <person name="Piganeau G."/>
            <person name="De Baets B."/>
            <person name="Picard A."/>
            <person name="Delseny M."/>
            <person name="Demaille J."/>
            <person name="Van de Peer Y."/>
            <person name="Moreau H."/>
        </authorList>
    </citation>
    <scope>NUCLEOTIDE SEQUENCE [LARGE SCALE GENOMIC DNA]</scope>
    <source>
        <strain evidence="10">OTTH 0595 / CCAP 157/2 / RCC745</strain>
    </source>
</reference>
<gene>
    <name evidence="9" type="ORF">OT_ostta17g01400</name>
</gene>
<reference evidence="9 10" key="2">
    <citation type="journal article" date="2014" name="BMC Genomics">
        <title>An improved genome of the model marine alga Ostreococcus tauri unfolds by assessing Illumina de novo assemblies.</title>
        <authorList>
            <person name="Blanc-Mathieu R."/>
            <person name="Verhelst B."/>
            <person name="Derelle E."/>
            <person name="Rombauts S."/>
            <person name="Bouget F.Y."/>
            <person name="Carre I."/>
            <person name="Chateau A."/>
            <person name="Eyre-Walker A."/>
            <person name="Grimsley N."/>
            <person name="Moreau H."/>
            <person name="Piegu B."/>
            <person name="Rivals E."/>
            <person name="Schackwitz W."/>
            <person name="Van de Peer Y."/>
            <person name="Piganeau G."/>
        </authorList>
    </citation>
    <scope>NUCLEOTIDE SEQUENCE [LARGE SCALE GENOMIC DNA]</scope>
    <source>
        <strain evidence="10">OTTH 0595 / CCAP 157/2 / RCC745</strain>
    </source>
</reference>
<protein>
    <submittedName>
        <fullName evidence="9">Polyprenyl synthetase</fullName>
    </submittedName>
</protein>
<dbReference type="PANTHER" id="PTHR12001:SF69">
    <property type="entry name" value="ALL TRANS-POLYPRENYL-DIPHOSPHATE SYNTHASE PDSS1"/>
    <property type="match status" value="1"/>
</dbReference>
<dbReference type="STRING" id="70448.A0A096P9D8"/>
<dbReference type="PROSITE" id="PS00723">
    <property type="entry name" value="POLYPRENYL_SYNTHASE_1"/>
    <property type="match status" value="1"/>
</dbReference>
<evidence type="ECO:0000256" key="3">
    <source>
        <dbReference type="ARBA" id="ARBA00022679"/>
    </source>
</evidence>
<dbReference type="Gene3D" id="1.10.600.10">
    <property type="entry name" value="Farnesyl Diphosphate Synthase"/>
    <property type="match status" value="1"/>
</dbReference>
<name>A0A096P9D8_OSTTA</name>
<dbReference type="AlphaFoldDB" id="A0A096P9D8"/>
<dbReference type="InterPro" id="IPR000092">
    <property type="entry name" value="Polyprenyl_synt"/>
</dbReference>
<accession>A0A096P9D8</accession>
<feature type="region of interest" description="Disordered" evidence="8">
    <location>
        <begin position="31"/>
        <end position="62"/>
    </location>
</feature>
<dbReference type="GO" id="GO:0004659">
    <property type="term" value="F:prenyltransferase activity"/>
    <property type="evidence" value="ECO:0007669"/>
    <property type="project" value="InterPro"/>
</dbReference>
<keyword evidence="6" id="KW-0414">Isoprene biosynthesis</keyword>
<evidence type="ECO:0000256" key="7">
    <source>
        <dbReference type="RuleBase" id="RU004466"/>
    </source>
</evidence>
<dbReference type="GO" id="GO:0046872">
    <property type="term" value="F:metal ion binding"/>
    <property type="evidence" value="ECO:0007669"/>
    <property type="project" value="UniProtKB-KW"/>
</dbReference>
<dbReference type="GO" id="GO:0009507">
    <property type="term" value="C:chloroplast"/>
    <property type="evidence" value="ECO:0007669"/>
    <property type="project" value="TreeGrafter"/>
</dbReference>
<evidence type="ECO:0000313" key="10">
    <source>
        <dbReference type="Proteomes" id="UP000009170"/>
    </source>
</evidence>
<dbReference type="GO" id="GO:0010236">
    <property type="term" value="P:plastoquinone biosynthetic process"/>
    <property type="evidence" value="ECO:0007669"/>
    <property type="project" value="TreeGrafter"/>
</dbReference>
<comment type="similarity">
    <text evidence="2 7">Belongs to the FPP/GGPP synthase family.</text>
</comment>
<dbReference type="NCBIfam" id="TIGR02749">
    <property type="entry name" value="prenyl_cyano"/>
    <property type="match status" value="1"/>
</dbReference>
<comment type="cofactor">
    <cofactor evidence="1">
        <name>Mg(2+)</name>
        <dbReference type="ChEBI" id="CHEBI:18420"/>
    </cofactor>
</comment>
<dbReference type="SFLD" id="SFLDS00005">
    <property type="entry name" value="Isoprenoid_Synthase_Type_I"/>
    <property type="match status" value="1"/>
</dbReference>
<dbReference type="Pfam" id="PF00348">
    <property type="entry name" value="polyprenyl_synt"/>
    <property type="match status" value="1"/>
</dbReference>
<dbReference type="KEGG" id="ota:OT_ostta17g01400"/>
<dbReference type="GeneID" id="9838007"/>
<evidence type="ECO:0000256" key="4">
    <source>
        <dbReference type="ARBA" id="ARBA00022723"/>
    </source>
</evidence>
<dbReference type="PANTHER" id="PTHR12001">
    <property type="entry name" value="GERANYLGERANYL PYROPHOSPHATE SYNTHASE"/>
    <property type="match status" value="1"/>
</dbReference>
<evidence type="ECO:0000256" key="2">
    <source>
        <dbReference type="ARBA" id="ARBA00006706"/>
    </source>
</evidence>
<dbReference type="InParanoid" id="A0A096P9D8"/>
<dbReference type="GO" id="GO:0008299">
    <property type="term" value="P:isoprenoid biosynthetic process"/>
    <property type="evidence" value="ECO:0007669"/>
    <property type="project" value="UniProtKB-KW"/>
</dbReference>
<dbReference type="PROSITE" id="PS00444">
    <property type="entry name" value="POLYPRENYL_SYNTHASE_2"/>
    <property type="match status" value="1"/>
</dbReference>
<evidence type="ECO:0000256" key="5">
    <source>
        <dbReference type="ARBA" id="ARBA00022842"/>
    </source>
</evidence>
<proteinExistence type="inferred from homology"/>
<dbReference type="RefSeq" id="XP_003083912.2">
    <property type="nucleotide sequence ID" value="XM_003083864.2"/>
</dbReference>
<keyword evidence="3 7" id="KW-0808">Transferase</keyword>
<dbReference type="CDD" id="cd00685">
    <property type="entry name" value="Trans_IPPS_HT"/>
    <property type="match status" value="1"/>
</dbReference>
<feature type="compositionally biased region" description="Basic and acidic residues" evidence="8">
    <location>
        <begin position="49"/>
        <end position="62"/>
    </location>
</feature>
<evidence type="ECO:0000313" key="9">
    <source>
        <dbReference type="EMBL" id="CEG00581.1"/>
    </source>
</evidence>
<dbReference type="InterPro" id="IPR008949">
    <property type="entry name" value="Isoprenoid_synthase_dom_sf"/>
</dbReference>
<keyword evidence="4" id="KW-0479">Metal-binding</keyword>
<evidence type="ECO:0000256" key="1">
    <source>
        <dbReference type="ARBA" id="ARBA00001946"/>
    </source>
</evidence>
<evidence type="ECO:0000256" key="6">
    <source>
        <dbReference type="ARBA" id="ARBA00023229"/>
    </source>
</evidence>
<organism evidence="9 10">
    <name type="scientific">Ostreococcus tauri</name>
    <name type="common">Marine green alga</name>
    <dbReference type="NCBI Taxonomy" id="70448"/>
    <lineage>
        <taxon>Eukaryota</taxon>
        <taxon>Viridiplantae</taxon>
        <taxon>Chlorophyta</taxon>
        <taxon>Mamiellophyceae</taxon>
        <taxon>Mamiellales</taxon>
        <taxon>Bathycoccaceae</taxon>
        <taxon>Ostreococcus</taxon>
    </lineage>
</organism>
<dbReference type="Proteomes" id="UP000009170">
    <property type="component" value="Unassembled WGS sequence"/>
</dbReference>